<dbReference type="Pfam" id="PF13374">
    <property type="entry name" value="TPR_10"/>
    <property type="match status" value="1"/>
</dbReference>
<dbReference type="EMBL" id="GG666574">
    <property type="protein sequence ID" value="EEN53209.1"/>
    <property type="molecule type" value="Genomic_DNA"/>
</dbReference>
<feature type="domain" description="Protein-PII uridylyltransferase N-terminal" evidence="3">
    <location>
        <begin position="405"/>
        <end position="486"/>
    </location>
</feature>
<organism>
    <name type="scientific">Branchiostoma floridae</name>
    <name type="common">Florida lancelet</name>
    <name type="synonym">Amphioxus</name>
    <dbReference type="NCBI Taxonomy" id="7739"/>
    <lineage>
        <taxon>Eukaryota</taxon>
        <taxon>Metazoa</taxon>
        <taxon>Chordata</taxon>
        <taxon>Cephalochordata</taxon>
        <taxon>Leptocardii</taxon>
        <taxon>Amphioxiformes</taxon>
        <taxon>Branchiostomatidae</taxon>
        <taxon>Branchiostoma</taxon>
    </lineage>
</organism>
<dbReference type="InterPro" id="IPR019734">
    <property type="entry name" value="TPR_rpt"/>
</dbReference>
<dbReference type="eggNOG" id="KOG1840">
    <property type="taxonomic scope" value="Eukaryota"/>
</dbReference>
<name>C3Z2F8_BRAFL</name>
<proteinExistence type="predicted"/>
<dbReference type="Pfam" id="PF13424">
    <property type="entry name" value="TPR_12"/>
    <property type="match status" value="3"/>
</dbReference>
<dbReference type="Pfam" id="PF03445">
    <property type="entry name" value="DUF294"/>
    <property type="match status" value="1"/>
</dbReference>
<dbReference type="InterPro" id="IPR016024">
    <property type="entry name" value="ARM-type_fold"/>
</dbReference>
<evidence type="ECO:0000256" key="2">
    <source>
        <dbReference type="SAM" id="MobiDB-lite"/>
    </source>
</evidence>
<dbReference type="Gene3D" id="1.25.40.10">
    <property type="entry name" value="Tetratricopeptide repeat domain"/>
    <property type="match status" value="6"/>
</dbReference>
<evidence type="ECO:0000256" key="1">
    <source>
        <dbReference type="PROSITE-ProRule" id="PRU00339"/>
    </source>
</evidence>
<dbReference type="InterPro" id="IPR043519">
    <property type="entry name" value="NT_sf"/>
</dbReference>
<protein>
    <recommendedName>
        <fullName evidence="3">Protein-PII uridylyltransferase N-terminal domain-containing protein</fullName>
    </recommendedName>
</protein>
<feature type="compositionally biased region" description="Basic and acidic residues" evidence="2">
    <location>
        <begin position="27"/>
        <end position="45"/>
    </location>
</feature>
<accession>C3Z2F8</accession>
<dbReference type="Pfam" id="PF13432">
    <property type="entry name" value="TPR_16"/>
    <property type="match status" value="1"/>
</dbReference>
<dbReference type="Gene3D" id="1.25.10.10">
    <property type="entry name" value="Leucine-rich Repeat Variant"/>
    <property type="match status" value="1"/>
</dbReference>
<keyword evidence="1" id="KW-0802">TPR repeat</keyword>
<feature type="repeat" description="TPR" evidence="1">
    <location>
        <begin position="1045"/>
        <end position="1078"/>
    </location>
</feature>
<reference evidence="4" key="1">
    <citation type="journal article" date="2008" name="Nature">
        <title>The amphioxus genome and the evolution of the chordate karyotype.</title>
        <authorList>
            <consortium name="US DOE Joint Genome Institute (JGI-PGF)"/>
            <person name="Putnam N.H."/>
            <person name="Butts T."/>
            <person name="Ferrier D.E.K."/>
            <person name="Furlong R.F."/>
            <person name="Hellsten U."/>
            <person name="Kawashima T."/>
            <person name="Robinson-Rechavi M."/>
            <person name="Shoguchi E."/>
            <person name="Terry A."/>
            <person name="Yu J.-K."/>
            <person name="Benito-Gutierrez E.L."/>
            <person name="Dubchak I."/>
            <person name="Garcia-Fernandez J."/>
            <person name="Gibson-Brown J.J."/>
            <person name="Grigoriev I.V."/>
            <person name="Horton A.C."/>
            <person name="de Jong P.J."/>
            <person name="Jurka J."/>
            <person name="Kapitonov V.V."/>
            <person name="Kohara Y."/>
            <person name="Kuroki Y."/>
            <person name="Lindquist E."/>
            <person name="Lucas S."/>
            <person name="Osoegawa K."/>
            <person name="Pennacchio L.A."/>
            <person name="Salamov A.A."/>
            <person name="Satou Y."/>
            <person name="Sauka-Spengler T."/>
            <person name="Schmutz J."/>
            <person name="Shin-I T."/>
            <person name="Toyoda A."/>
            <person name="Bronner-Fraser M."/>
            <person name="Fujiyama A."/>
            <person name="Holland L.Z."/>
            <person name="Holland P.W.H."/>
            <person name="Satoh N."/>
            <person name="Rokhsar D.S."/>
        </authorList>
    </citation>
    <scope>NUCLEOTIDE SEQUENCE [LARGE SCALE GENOMIC DNA]</scope>
    <source>
        <strain evidence="4">S238N-H82</strain>
        <tissue evidence="4">Testes</tissue>
    </source>
</reference>
<sequence length="2044" mass="228875">MTHQVKVLHVWHFLACDLRRKRKYSKSWREDSHDTRDDDKLHSNERGNGGKARVKEEEDATVPLGGNSLATAETSGTVEGITIDDINVGDEGEPLKGNVSDPQDDAANKEEPFKNTQVKVYRHEATTNKDDVQSMSETSSSSQESLQFDETYEHSSGQPRTQDGAVPASALETMTEEEALSYAIQLSLLTGDISTREDQLSDADVCPEDENKEKEVAMTKTEDKGDCLSFQIEVNKTYDELLSSAHSCVDAGLYSAAEKEFAAALKIACRENEDKAKVSFCLQRLGDVYLQLGAAETKDASMFVKSVALYNSALVRCTEDAERCQCLVDSLKHAEKKFLEGTLSQDASQITSSPYSVDLEHKMVLQSIREMTREALAVLNDNFNPYSPDLTQQQRTDMEKERCIGVKAVFKEVHEALRQFLRKLISESFDVLGDPPCGYTIIGLGSFARKEMTPYSDIEFAILVDDASDGVKQFFMNVSRYLHIKVLNLGETILPSVGIKSLNDFYSEDPTASWFYDDGPRGLSFDGAMPWACKVPYGRPPTKNKPFALDLVKTPKEMAQLQTEDRAANEGYHLSEVMEQTAFIAGDANLLEDYRARVRAILDTPTGEGGLMRTVRTKRHLTGMQSDVAKFHTVLHDLDMAGRVMQAKRDMHRLPSLIVSGLGLFHGCKSYSPWDIVDELEQRGNLDPESSHNIRVLISIANEMRLRTYLDHNSQQDSFSSLPLLPQLVKTQEPSKDTETQNVYHFPTTDMISRYYYTMIPLEETIKLFVEEIARCEGPPADGLRVRTKLYDDGPISRAFVHLHLLQFEEAKQSLYEALQKTDRDGSPDKTCSILYHVGTICVELGLHEEARKCFQEALEIWPRTTSSAARLQAQLLNAIGATFVVEDPATMRIYCQESLRVRMNLFQGEVPSEEEAGVSQNIAISWIKEGKHSKAVESFSQALSAVGDGVRSPFVITVLSNLSGCYGEMGLFEEATANAERAANMAKTLYGEDTAHPTLAAVLFSLGKIYSKRELYQDALSCHSLALQIRNRLYGKEATHERRAELLKAVAYSLLRLNEYDAAVHHYEEALAIRRSTEKCVYYNNETVSLLNLLGHAHTMCGNQEKATEYQNEAIKVGKAICSGREDYTKTEEMVDSLLYLAQTHVRQNNYQQAVELYKAFFDARQQLPEFHSDQNVVRALNNLGVAYMALREDSAAAAFFTEALDTLRNAPDENAGRVIVACVCNLGHVLYNLGDYQAARGHYEEIANKKRRGETETADMDAVALLSYLAATYQKLDDHNHAIEMCQEALEIHKRDDTERNPATMGKIHKILGRSLLVAERHSDAITHLEKAVDLLQALDVEEKTQLEEIVTLYQDIANTYSYTGQSQSAAANFTKALGTLKMIHGEDACHIDIAGTLFNMAKAFVDFSRSGVLFSKSYRERAAMLFQEAVTMTRRLDNDIDTQKLRASCLNNMADLHFDLQDFEKAATFYEELSREVTSLPVGTYSDLEATALFYNLGVSFQRSSEAKKAIPALERSLEIKRLILTGEDGMYSIAMTLQALGDSLFIDHRYAEAVKHLQETMELRRNISHGHNTLEMSSTLNSLGLALSCKGDKEKGIKHLKDAVRIRREVLGSSHPKLAESLSNLGNVYGESGATEEEILCYKEALGIWEDFYGRTYPSDEVITALYTIANAYARLEEEDEAATYYRRTLHEIRSLVRMKGKLPDGHAKKTLRTVSVLLMKDSPGEEHDVPKQDEHTGEMEGMQQVSEVVTYLARYMTVTPPEKGDLDLVMLALLVITDKRLQLSTNQDAEKAIAKEFAKRQGAVSLASYVIHVSSTMTSSVTSSPENVERFWQDVVTFRTAVWSLSAHGGEFCRQLAEGGLLTYLLTELGEGAGETRPTTVSEPPDFRFQTFLLTSATSILYNCARVQACRLHLRHDDKYSVLRMRHILDGDDVTIVRDVILTLAHISDGEDGFGVDVPSVREDVIQDFLTTIETSLEEISLEYSQREMLLGVKFLVQNEEDKEKIISQKGVGLIEKILEGSQEDVLEISANVIWLLLQ</sequence>
<dbReference type="SUPFAM" id="SSF81301">
    <property type="entry name" value="Nucleotidyltransferase"/>
    <property type="match status" value="1"/>
</dbReference>
<evidence type="ECO:0000259" key="3">
    <source>
        <dbReference type="Pfam" id="PF03445"/>
    </source>
</evidence>
<dbReference type="PANTHER" id="PTHR19959">
    <property type="entry name" value="KINESIN LIGHT CHAIN"/>
    <property type="match status" value="1"/>
</dbReference>
<feature type="repeat" description="TPR" evidence="1">
    <location>
        <begin position="1265"/>
        <end position="1298"/>
    </location>
</feature>
<dbReference type="SMART" id="SM00028">
    <property type="entry name" value="TPR"/>
    <property type="match status" value="18"/>
</dbReference>
<dbReference type="InterPro" id="IPR005105">
    <property type="entry name" value="GlnD_Uridyltrans_N"/>
</dbReference>
<feature type="repeat" description="TPR" evidence="1">
    <location>
        <begin position="832"/>
        <end position="865"/>
    </location>
</feature>
<dbReference type="GO" id="GO:0008773">
    <property type="term" value="F:[protein-PII] uridylyltransferase activity"/>
    <property type="evidence" value="ECO:0007669"/>
    <property type="project" value="InterPro"/>
</dbReference>
<dbReference type="SUPFAM" id="SSF48452">
    <property type="entry name" value="TPR-like"/>
    <property type="match status" value="4"/>
</dbReference>
<feature type="compositionally biased region" description="Polar residues" evidence="2">
    <location>
        <begin position="68"/>
        <end position="77"/>
    </location>
</feature>
<evidence type="ECO:0000313" key="4">
    <source>
        <dbReference type="EMBL" id="EEN53209.1"/>
    </source>
</evidence>
<dbReference type="SUPFAM" id="SSF48371">
    <property type="entry name" value="ARM repeat"/>
    <property type="match status" value="1"/>
</dbReference>
<feature type="compositionally biased region" description="Basic and acidic residues" evidence="2">
    <location>
        <begin position="121"/>
        <end position="132"/>
    </location>
</feature>
<dbReference type="InParanoid" id="C3Z2F8"/>
<dbReference type="PROSITE" id="PS50005">
    <property type="entry name" value="TPR"/>
    <property type="match status" value="3"/>
</dbReference>
<gene>
    <name evidence="4" type="ORF">BRAFLDRAFT_66323</name>
</gene>
<feature type="region of interest" description="Disordered" evidence="2">
    <location>
        <begin position="25"/>
        <end position="166"/>
    </location>
</feature>
<feature type="compositionally biased region" description="Low complexity" evidence="2">
    <location>
        <begin position="133"/>
        <end position="145"/>
    </location>
</feature>
<dbReference type="InterPro" id="IPR011989">
    <property type="entry name" value="ARM-like"/>
</dbReference>
<dbReference type="PANTHER" id="PTHR19959:SF119">
    <property type="entry name" value="FUNGAL LIPASE-LIKE DOMAIN-CONTAINING PROTEIN"/>
    <property type="match status" value="1"/>
</dbReference>
<dbReference type="InterPro" id="IPR011990">
    <property type="entry name" value="TPR-like_helical_dom_sf"/>
</dbReference>